<protein>
    <submittedName>
        <fullName evidence="2">Uncharacterized protein</fullName>
    </submittedName>
</protein>
<feature type="region of interest" description="Disordered" evidence="1">
    <location>
        <begin position="438"/>
        <end position="460"/>
    </location>
</feature>
<dbReference type="Proteomes" id="UP000039865">
    <property type="component" value="Unassembled WGS sequence"/>
</dbReference>
<feature type="compositionally biased region" description="Polar residues" evidence="1">
    <location>
        <begin position="201"/>
        <end position="221"/>
    </location>
</feature>
<reference evidence="2 3" key="1">
    <citation type="submission" date="2014-06" db="EMBL/GenBank/DDBJ databases">
        <authorList>
            <person name="Swart Estienne"/>
        </authorList>
    </citation>
    <scope>NUCLEOTIDE SEQUENCE [LARGE SCALE GENOMIC DNA]</scope>
    <source>
        <strain evidence="2 3">130c</strain>
    </source>
</reference>
<dbReference type="InParanoid" id="A0A078ALD7"/>
<gene>
    <name evidence="2" type="primary">Contig12670.g13521</name>
    <name evidence="2" type="ORF">STYLEM_10696</name>
</gene>
<name>A0A078ALD7_STYLE</name>
<dbReference type="AlphaFoldDB" id="A0A078ALD7"/>
<accession>A0A078ALD7</accession>
<evidence type="ECO:0000256" key="1">
    <source>
        <dbReference type="SAM" id="MobiDB-lite"/>
    </source>
</evidence>
<keyword evidence="3" id="KW-1185">Reference proteome</keyword>
<evidence type="ECO:0000313" key="2">
    <source>
        <dbReference type="EMBL" id="CDW81673.1"/>
    </source>
</evidence>
<organism evidence="2 3">
    <name type="scientific">Stylonychia lemnae</name>
    <name type="common">Ciliate</name>
    <dbReference type="NCBI Taxonomy" id="5949"/>
    <lineage>
        <taxon>Eukaryota</taxon>
        <taxon>Sar</taxon>
        <taxon>Alveolata</taxon>
        <taxon>Ciliophora</taxon>
        <taxon>Intramacronucleata</taxon>
        <taxon>Spirotrichea</taxon>
        <taxon>Stichotrichia</taxon>
        <taxon>Sporadotrichida</taxon>
        <taxon>Oxytrichidae</taxon>
        <taxon>Stylonychinae</taxon>
        <taxon>Stylonychia</taxon>
    </lineage>
</organism>
<sequence length="710" mass="83592">MIRPAASERQTPFSLQKITLTELKSSRQHPQTPFLNRLYPKSIQKKHIVQSKPITTAQSPLISLLKNSNSHTNNGEKEQDDNDSIKRLTQINNLGMKKVMNPYAIADPRDQLRPSERNKMSQRFQLLDPNKNVVKIHVEESEDDDDINIEEVRGQSGSKINLFEKTKLRGISGDMIQLLSARNSPSALRLFDAQDMIESENGSNLQSFQSVQKKQSTTKLNKNQDDNQVETPNTRMSRKFYEKYNINPLETLQTIKNLKMTDMRLEIRSQVKKEMDAFQSFIRQFPSQKQNKKGCHSDRIEQFALPREFDTEDSIVNNSQELNKRKESSTSNKMNELKLMKGKKAIVKNNLEKKQDQLWQVFSIQPRASTSQNVRRNQNRSPRIKELTELERGTKVRNEKSRPRHQVSVLSMEQPIRRESQGVKLSRLQEKVIQNTHYKSSQQLQHNEEHNKSPEQRKLEEELRRNYFFKTRLYDRFKPKPSESQSIYISNPTQILDKISLNKNLLHNTQNFKTILKSKHQKTQSSPFLQSVMSQQRNIRSSVSNFRPTFGMEEEDPSRPKLSIQSPRSIIQPQPQEEEQKAIKIIRECLKAQKQAQIENVKMEYEREMIIKYYEDLGHLFQHLIQEEEFLESNKEKISDIFKDYLQQKQDFVVGKGKKDVLEDFIEQELEEYLEFRHHGATLYDAIIQKYTQQFNQQRKKKKKFLQLVI</sequence>
<proteinExistence type="predicted"/>
<evidence type="ECO:0000313" key="3">
    <source>
        <dbReference type="Proteomes" id="UP000039865"/>
    </source>
</evidence>
<feature type="region of interest" description="Disordered" evidence="1">
    <location>
        <begin position="201"/>
        <end position="231"/>
    </location>
</feature>
<feature type="compositionally biased region" description="Basic and acidic residues" evidence="1">
    <location>
        <begin position="446"/>
        <end position="460"/>
    </location>
</feature>
<dbReference type="EMBL" id="CCKQ01010167">
    <property type="protein sequence ID" value="CDW81673.1"/>
    <property type="molecule type" value="Genomic_DNA"/>
</dbReference>